<keyword evidence="3" id="KW-1185">Reference proteome</keyword>
<dbReference type="AlphaFoldDB" id="D7FXZ9"/>
<dbReference type="InParanoid" id="D7FXZ9"/>
<feature type="region of interest" description="Disordered" evidence="1">
    <location>
        <begin position="1"/>
        <end position="124"/>
    </location>
</feature>
<protein>
    <submittedName>
        <fullName evidence="2">Uncharacterized protein</fullName>
    </submittedName>
</protein>
<dbReference type="EMBL" id="FN649760">
    <property type="protein sequence ID" value="CBJ32412.1"/>
    <property type="molecule type" value="Genomic_DNA"/>
</dbReference>
<name>D7FXZ9_ECTSI</name>
<evidence type="ECO:0000256" key="1">
    <source>
        <dbReference type="SAM" id="MobiDB-lite"/>
    </source>
</evidence>
<evidence type="ECO:0000313" key="2">
    <source>
        <dbReference type="EMBL" id="CBJ32412.1"/>
    </source>
</evidence>
<sequence>MEVDAEENEQDSRSTTQPFRGEEPSVGGKGKRPAADAGVGGSAGKRAAPGRGSSAGGSAGGSTGSNAGGSAGGSAGCSSGGSMGGSAGGSAGGGASGTAGGSTGGKADRKAKPGSDLGQNKLTVRQRLQIVRAVQGGQQRSKVARDFGVG</sequence>
<evidence type="ECO:0000313" key="3">
    <source>
        <dbReference type="Proteomes" id="UP000002630"/>
    </source>
</evidence>
<reference evidence="2 3" key="1">
    <citation type="journal article" date="2010" name="Nature">
        <title>The Ectocarpus genome and the independent evolution of multicellularity in brown algae.</title>
        <authorList>
            <person name="Cock J.M."/>
            <person name="Sterck L."/>
            <person name="Rouze P."/>
            <person name="Scornet D."/>
            <person name="Allen A.E."/>
            <person name="Amoutzias G."/>
            <person name="Anthouard V."/>
            <person name="Artiguenave F."/>
            <person name="Aury J.M."/>
            <person name="Badger J.H."/>
            <person name="Beszteri B."/>
            <person name="Billiau K."/>
            <person name="Bonnet E."/>
            <person name="Bothwell J.H."/>
            <person name="Bowler C."/>
            <person name="Boyen C."/>
            <person name="Brownlee C."/>
            <person name="Carrano C.J."/>
            <person name="Charrier B."/>
            <person name="Cho G.Y."/>
            <person name="Coelho S.M."/>
            <person name="Collen J."/>
            <person name="Corre E."/>
            <person name="Da Silva C."/>
            <person name="Delage L."/>
            <person name="Delaroque N."/>
            <person name="Dittami S.M."/>
            <person name="Doulbeau S."/>
            <person name="Elias M."/>
            <person name="Farnham G."/>
            <person name="Gachon C.M."/>
            <person name="Gschloessl B."/>
            <person name="Heesch S."/>
            <person name="Jabbari K."/>
            <person name="Jubin C."/>
            <person name="Kawai H."/>
            <person name="Kimura K."/>
            <person name="Kloareg B."/>
            <person name="Kupper F.C."/>
            <person name="Lang D."/>
            <person name="Le Bail A."/>
            <person name="Leblanc C."/>
            <person name="Lerouge P."/>
            <person name="Lohr M."/>
            <person name="Lopez P.J."/>
            <person name="Martens C."/>
            <person name="Maumus F."/>
            <person name="Michel G."/>
            <person name="Miranda-Saavedra D."/>
            <person name="Morales J."/>
            <person name="Moreau H."/>
            <person name="Motomura T."/>
            <person name="Nagasato C."/>
            <person name="Napoli C.A."/>
            <person name="Nelson D.R."/>
            <person name="Nyvall-Collen P."/>
            <person name="Peters A.F."/>
            <person name="Pommier C."/>
            <person name="Potin P."/>
            <person name="Poulain J."/>
            <person name="Quesneville H."/>
            <person name="Read B."/>
            <person name="Rensing S.A."/>
            <person name="Ritter A."/>
            <person name="Rousvoal S."/>
            <person name="Samanta M."/>
            <person name="Samson G."/>
            <person name="Schroeder D.C."/>
            <person name="Segurens B."/>
            <person name="Strittmatter M."/>
            <person name="Tonon T."/>
            <person name="Tregear J.W."/>
            <person name="Valentin K."/>
            <person name="von Dassow P."/>
            <person name="Yamagishi T."/>
            <person name="Van de Peer Y."/>
            <person name="Wincker P."/>
        </authorList>
    </citation>
    <scope>NUCLEOTIDE SEQUENCE [LARGE SCALE GENOMIC DNA]</scope>
    <source>
        <strain evidence="3">Ec32 / CCAP1310/4</strain>
    </source>
</reference>
<organism evidence="2 3">
    <name type="scientific">Ectocarpus siliculosus</name>
    <name type="common">Brown alga</name>
    <name type="synonym">Conferva siliculosa</name>
    <dbReference type="NCBI Taxonomy" id="2880"/>
    <lineage>
        <taxon>Eukaryota</taxon>
        <taxon>Sar</taxon>
        <taxon>Stramenopiles</taxon>
        <taxon>Ochrophyta</taxon>
        <taxon>PX clade</taxon>
        <taxon>Phaeophyceae</taxon>
        <taxon>Ectocarpales</taxon>
        <taxon>Ectocarpaceae</taxon>
        <taxon>Ectocarpus</taxon>
    </lineage>
</organism>
<feature type="compositionally biased region" description="Gly residues" evidence="1">
    <location>
        <begin position="53"/>
        <end position="104"/>
    </location>
</feature>
<proteinExistence type="predicted"/>
<accession>D7FXZ9</accession>
<dbReference type="Proteomes" id="UP000002630">
    <property type="component" value="Unassembled WGS sequence"/>
</dbReference>
<gene>
    <name evidence="2" type="ORF">Esi_0337_0014</name>
</gene>